<name>A0A1Y1V023_9FUNG</name>
<gene>
    <name evidence="2" type="ORF">BCR36DRAFT_359867</name>
</gene>
<feature type="region of interest" description="Disordered" evidence="1">
    <location>
        <begin position="331"/>
        <end position="384"/>
    </location>
</feature>
<dbReference type="AlphaFoldDB" id="A0A1Y1V023"/>
<feature type="compositionally biased region" description="Polar residues" evidence="1">
    <location>
        <begin position="451"/>
        <end position="471"/>
    </location>
</feature>
<feature type="compositionally biased region" description="Low complexity" evidence="1">
    <location>
        <begin position="219"/>
        <end position="230"/>
    </location>
</feature>
<feature type="compositionally biased region" description="Polar residues" evidence="1">
    <location>
        <begin position="565"/>
        <end position="578"/>
    </location>
</feature>
<protein>
    <submittedName>
        <fullName evidence="2">Uncharacterized protein</fullName>
    </submittedName>
</protein>
<feature type="region of interest" description="Disordered" evidence="1">
    <location>
        <begin position="438"/>
        <end position="492"/>
    </location>
</feature>
<reference evidence="2 3" key="2">
    <citation type="submission" date="2016-08" db="EMBL/GenBank/DDBJ databases">
        <title>Pervasive Adenine N6-methylation of Active Genes in Fungi.</title>
        <authorList>
            <consortium name="DOE Joint Genome Institute"/>
            <person name="Mondo S.J."/>
            <person name="Dannebaum R.O."/>
            <person name="Kuo R.C."/>
            <person name="Labutti K."/>
            <person name="Haridas S."/>
            <person name="Kuo A."/>
            <person name="Salamov A."/>
            <person name="Ahrendt S.R."/>
            <person name="Lipzen A."/>
            <person name="Sullivan W."/>
            <person name="Andreopoulos W.B."/>
            <person name="Clum A."/>
            <person name="Lindquist E."/>
            <person name="Daum C."/>
            <person name="Ramamoorthy G.K."/>
            <person name="Gryganskyi A."/>
            <person name="Culley D."/>
            <person name="Magnuson J.K."/>
            <person name="James T.Y."/>
            <person name="O'Malley M.A."/>
            <person name="Stajich J.E."/>
            <person name="Spatafora J.W."/>
            <person name="Visel A."/>
            <person name="Grigoriev I.V."/>
        </authorList>
    </citation>
    <scope>NUCLEOTIDE SEQUENCE [LARGE SCALE GENOMIC DNA]</scope>
    <source>
        <strain evidence="3">finn</strain>
    </source>
</reference>
<evidence type="ECO:0000313" key="3">
    <source>
        <dbReference type="Proteomes" id="UP000193719"/>
    </source>
</evidence>
<keyword evidence="3" id="KW-1185">Reference proteome</keyword>
<dbReference type="OrthoDB" id="31616at2759"/>
<evidence type="ECO:0000313" key="2">
    <source>
        <dbReference type="EMBL" id="ORX44353.1"/>
    </source>
</evidence>
<accession>A0A1Y1V023</accession>
<feature type="region of interest" description="Disordered" evidence="1">
    <location>
        <begin position="197"/>
        <end position="257"/>
    </location>
</feature>
<feature type="region of interest" description="Disordered" evidence="1">
    <location>
        <begin position="558"/>
        <end position="583"/>
    </location>
</feature>
<evidence type="ECO:0000256" key="1">
    <source>
        <dbReference type="SAM" id="MobiDB-lite"/>
    </source>
</evidence>
<dbReference type="EMBL" id="MCFH01000046">
    <property type="protein sequence ID" value="ORX44353.1"/>
    <property type="molecule type" value="Genomic_DNA"/>
</dbReference>
<proteinExistence type="predicted"/>
<feature type="compositionally biased region" description="Basic and acidic residues" evidence="1">
    <location>
        <begin position="474"/>
        <end position="489"/>
    </location>
</feature>
<organism evidence="2 3">
    <name type="scientific">Piromyces finnis</name>
    <dbReference type="NCBI Taxonomy" id="1754191"/>
    <lineage>
        <taxon>Eukaryota</taxon>
        <taxon>Fungi</taxon>
        <taxon>Fungi incertae sedis</taxon>
        <taxon>Chytridiomycota</taxon>
        <taxon>Chytridiomycota incertae sedis</taxon>
        <taxon>Neocallimastigomycetes</taxon>
        <taxon>Neocallimastigales</taxon>
        <taxon>Neocallimastigaceae</taxon>
        <taxon>Piromyces</taxon>
    </lineage>
</organism>
<sequence>MEHLSFSNTFEALRRQLNLNANPMTMPDFNFSDSDLCCDFGSDPEPKFLGEYTEEDFYKILTENGFIEDLKNMGYGQPIIRMECKDKFVHRLSLLDRSLMNNVDQPITEKNFLMDMFMRKKDLVTYQLKAYQDLKYRANRMTNNEAEIIDILPDVPEKRKFKPDYLKDDKEKKKEKSLKLKDLSDFVKVDNRQPLAGNLKKEISSSQNTYESSNEDNQKNQTNNKNNSTSGYNFLSRGFSLNRKSDPSSNHGSNVDVDVMEISSSSSYSEDEGDEELQKVENIKTMKENKKKVSTVGKNINANNEDENNDTIDVISFNSKVHNEKSNIEADTIGDKVNNNKLPLDPNANTDVKKDPSRILKKPNKSKNFFSMPKDENEKHSSNKHSSIDFSYFINNLTFGNNTNTNKRNSQPPMTASNVINSIFSFLNNSIKEEKPVAPVISTPKSPPIPETSQESISGENNNKSDVNLSTEEINDKKDEENNKNKNDNEEIISPIPVHLIPNPENSNKDTITNINGNDEKTINNTNSENFFDPIISLSNDNVNVVKEDLTQTEKEIQEKEKNEMTSSRDSLASNRSNARMDFSLQPTSPEEIRKKKLTPLIVSKKGASVLIKFLERNINVVPEMKITEIEWVCMQNPRGTFTTKRPQCPGQRFPGLKMGRKISNLMISLAKLKDRDGLCDTPEHFHNAAIYSQKGYMFINPAFHGYFVSLLFDLNKDMREHGLAAVSWAFKLGHVINRKTQKPEFWHPEEQIYPTSDRLNKYFISDQYLALVDHYRKVHLGRVYIDWEEAKECLAYSIKAEPIQYNLLKNYDIDKNIKEEQSFEKQDEEREKNNNCK</sequence>
<reference evidence="2 3" key="1">
    <citation type="submission" date="2016-08" db="EMBL/GenBank/DDBJ databases">
        <title>Genomes of anaerobic fungi encode conserved fungal cellulosomes for biomass hydrolysis.</title>
        <authorList>
            <consortium name="DOE Joint Genome Institute"/>
            <person name="Haitjema C.H."/>
            <person name="Gilmore S.P."/>
            <person name="Henske J.K."/>
            <person name="Solomon K.V."/>
            <person name="De Groot R."/>
            <person name="Kuo A."/>
            <person name="Mondo S.J."/>
            <person name="Salamov A.A."/>
            <person name="Labutti K."/>
            <person name="Zhao Z."/>
            <person name="Chiniquy J."/>
            <person name="Barry K."/>
            <person name="Brewer H.M."/>
            <person name="Purvine S.O."/>
            <person name="Wright A.T."/>
            <person name="Boxma B."/>
            <person name="Van Alen T."/>
            <person name="Hackstein J.H."/>
            <person name="Baker S.E."/>
            <person name="Grigoriev I.V."/>
            <person name="O'Malley M.A."/>
        </authorList>
    </citation>
    <scope>NUCLEOTIDE SEQUENCE [LARGE SCALE GENOMIC DNA]</scope>
    <source>
        <strain evidence="3">finn</strain>
    </source>
</reference>
<comment type="caution">
    <text evidence="2">The sequence shown here is derived from an EMBL/GenBank/DDBJ whole genome shotgun (WGS) entry which is preliminary data.</text>
</comment>
<dbReference type="Proteomes" id="UP000193719">
    <property type="component" value="Unassembled WGS sequence"/>
</dbReference>